<accession>A0AAV5DL13</accession>
<feature type="region of interest" description="Disordered" evidence="1">
    <location>
        <begin position="1"/>
        <end position="72"/>
    </location>
</feature>
<dbReference type="AlphaFoldDB" id="A0AAV5DL13"/>
<feature type="compositionally biased region" description="Basic residues" evidence="1">
    <location>
        <begin position="1"/>
        <end position="14"/>
    </location>
</feature>
<protein>
    <submittedName>
        <fullName evidence="2">Uncharacterized protein</fullName>
    </submittedName>
</protein>
<reference evidence="2" key="1">
    <citation type="journal article" date="2018" name="DNA Res.">
        <title>Multiple hybrid de novo genome assembly of finger millet, an orphan allotetraploid crop.</title>
        <authorList>
            <person name="Hatakeyama M."/>
            <person name="Aluri S."/>
            <person name="Balachadran M.T."/>
            <person name="Sivarajan S.R."/>
            <person name="Patrignani A."/>
            <person name="Gruter S."/>
            <person name="Poveda L."/>
            <person name="Shimizu-Inatsugi R."/>
            <person name="Baeten J."/>
            <person name="Francoijs K.J."/>
            <person name="Nataraja K.N."/>
            <person name="Reddy Y.A.N."/>
            <person name="Phadnis S."/>
            <person name="Ravikumar R.L."/>
            <person name="Schlapbach R."/>
            <person name="Sreeman S.M."/>
            <person name="Shimizu K.K."/>
        </authorList>
    </citation>
    <scope>NUCLEOTIDE SEQUENCE</scope>
</reference>
<evidence type="ECO:0000313" key="2">
    <source>
        <dbReference type="EMBL" id="GJN11150.1"/>
    </source>
</evidence>
<organism evidence="2 3">
    <name type="scientific">Eleusine coracana subsp. coracana</name>
    <dbReference type="NCBI Taxonomy" id="191504"/>
    <lineage>
        <taxon>Eukaryota</taxon>
        <taxon>Viridiplantae</taxon>
        <taxon>Streptophyta</taxon>
        <taxon>Embryophyta</taxon>
        <taxon>Tracheophyta</taxon>
        <taxon>Spermatophyta</taxon>
        <taxon>Magnoliopsida</taxon>
        <taxon>Liliopsida</taxon>
        <taxon>Poales</taxon>
        <taxon>Poaceae</taxon>
        <taxon>PACMAD clade</taxon>
        <taxon>Chloridoideae</taxon>
        <taxon>Cynodonteae</taxon>
        <taxon>Eleusininae</taxon>
        <taxon>Eleusine</taxon>
    </lineage>
</organism>
<sequence length="153" mass="16928">MRRGGARRRRRRPRSGCACSWARRRWRPSSSRARTRAASTTSPGSSRARTRGSGAGPRRRRSTLSWGSKESETTCPIFRSMVNHGLVFVGRFKDPVDRSAPRKESAAPLIAVVTHWPPVLRLAVSSASGEPSFPPSVYVTSLGPVIFVLSYYD</sequence>
<gene>
    <name evidence="2" type="primary">ga29322</name>
    <name evidence="2" type="ORF">PR202_ga29322</name>
</gene>
<evidence type="ECO:0000256" key="1">
    <source>
        <dbReference type="SAM" id="MobiDB-lite"/>
    </source>
</evidence>
<evidence type="ECO:0000313" key="3">
    <source>
        <dbReference type="Proteomes" id="UP001054889"/>
    </source>
</evidence>
<keyword evidence="3" id="KW-1185">Reference proteome</keyword>
<dbReference type="Proteomes" id="UP001054889">
    <property type="component" value="Unassembled WGS sequence"/>
</dbReference>
<reference evidence="2" key="2">
    <citation type="submission" date="2021-12" db="EMBL/GenBank/DDBJ databases">
        <title>Resequencing data analysis of finger millet.</title>
        <authorList>
            <person name="Hatakeyama M."/>
            <person name="Aluri S."/>
            <person name="Balachadran M.T."/>
            <person name="Sivarajan S.R."/>
            <person name="Poveda L."/>
            <person name="Shimizu-Inatsugi R."/>
            <person name="Schlapbach R."/>
            <person name="Sreeman S.M."/>
            <person name="Shimizu K.K."/>
        </authorList>
    </citation>
    <scope>NUCLEOTIDE SEQUENCE</scope>
</reference>
<dbReference type="EMBL" id="BQKI01000018">
    <property type="protein sequence ID" value="GJN11150.1"/>
    <property type="molecule type" value="Genomic_DNA"/>
</dbReference>
<feature type="compositionally biased region" description="Low complexity" evidence="1">
    <location>
        <begin position="28"/>
        <end position="47"/>
    </location>
</feature>
<proteinExistence type="predicted"/>
<name>A0AAV5DL13_ELECO</name>
<comment type="caution">
    <text evidence="2">The sequence shown here is derived from an EMBL/GenBank/DDBJ whole genome shotgun (WGS) entry which is preliminary data.</text>
</comment>